<evidence type="ECO:0000259" key="2">
    <source>
        <dbReference type="Pfam" id="PF04536"/>
    </source>
</evidence>
<dbReference type="EMBL" id="CP065321">
    <property type="protein sequence ID" value="QQR29194.1"/>
    <property type="molecule type" value="Genomic_DNA"/>
</dbReference>
<dbReference type="RefSeq" id="WP_066535369.1">
    <property type="nucleotide sequence ID" value="NZ_CAPVCI010000006.1"/>
</dbReference>
<dbReference type="KEGG" id="amur:ADH66_04110"/>
<dbReference type="Pfam" id="PF04536">
    <property type="entry name" value="TPM_phosphatase"/>
    <property type="match status" value="1"/>
</dbReference>
<feature type="domain" description="TPM" evidence="2">
    <location>
        <begin position="53"/>
        <end position="175"/>
    </location>
</feature>
<keyword evidence="1" id="KW-1133">Transmembrane helix</keyword>
<gene>
    <name evidence="3" type="ORF">ADH66_04110</name>
    <name evidence="4" type="ORF">I5Q82_14175</name>
</gene>
<feature type="transmembrane region" description="Helical" evidence="1">
    <location>
        <begin position="204"/>
        <end position="227"/>
    </location>
</feature>
<dbReference type="InterPro" id="IPR007621">
    <property type="entry name" value="TPM_dom"/>
</dbReference>
<keyword evidence="1" id="KW-0812">Transmembrane</keyword>
<organism evidence="4 6">
    <name type="scientific">Acutalibacter muris</name>
    <dbReference type="NCBI Taxonomy" id="1796620"/>
    <lineage>
        <taxon>Bacteria</taxon>
        <taxon>Bacillati</taxon>
        <taxon>Bacillota</taxon>
        <taxon>Clostridia</taxon>
        <taxon>Eubacteriales</taxon>
        <taxon>Acutalibacteraceae</taxon>
        <taxon>Acutalibacter</taxon>
    </lineage>
</organism>
<evidence type="ECO:0000313" key="4">
    <source>
        <dbReference type="EMBL" id="QQR29194.1"/>
    </source>
</evidence>
<protein>
    <submittedName>
        <fullName evidence="4">TPM domain-containing protein</fullName>
    </submittedName>
</protein>
<dbReference type="EMBL" id="CP021422">
    <property type="protein sequence ID" value="ASB39905.1"/>
    <property type="molecule type" value="Genomic_DNA"/>
</dbReference>
<keyword evidence="1" id="KW-0472">Membrane</keyword>
<evidence type="ECO:0000256" key="1">
    <source>
        <dbReference type="SAM" id="Phobius"/>
    </source>
</evidence>
<name>A0A1Z2XN81_9FIRM</name>
<dbReference type="AlphaFoldDB" id="A0A1Z2XN81"/>
<reference evidence="5" key="2">
    <citation type="submission" date="2017-05" db="EMBL/GenBank/DDBJ databases">
        <title>Improved OligoMM genomes.</title>
        <authorList>
            <person name="Garzetti D."/>
        </authorList>
    </citation>
    <scope>NUCLEOTIDE SEQUENCE [LARGE SCALE GENOMIC DNA]</scope>
    <source>
        <strain evidence="5">KB18</strain>
    </source>
</reference>
<proteinExistence type="predicted"/>
<dbReference type="Gene3D" id="3.10.310.50">
    <property type="match status" value="1"/>
</dbReference>
<reference evidence="4 6" key="3">
    <citation type="submission" date="2020-11" db="EMBL/GenBank/DDBJ databases">
        <title>Closed and high quality bacterial genomes of the OMM12 community.</title>
        <authorList>
            <person name="Marbouty M."/>
            <person name="Lamy-Besnier Q."/>
            <person name="Debarbieux L."/>
            <person name="Koszul R."/>
        </authorList>
    </citation>
    <scope>NUCLEOTIDE SEQUENCE [LARGE SCALE GENOMIC DNA]</scope>
    <source>
        <strain evidence="4 6">KB18</strain>
    </source>
</reference>
<sequence>MKLIPQKKFFRFISLLFVTTLMLLPSLYCGVAIPARAEASPEVPEASTDFYYNDQANLLSEETRSLILTKNAALAPHSIQLVVLTMDTLPVTGYTQRVEYLRSVMQSWQVGGAEGRGLLLALSVSDGDYIAVAGEGLLSHFTTDLLKSLLDAQLEPDFSAGSYDAGVSKFITEAASQAETFAVSSGSQPVSAKPAPKKDDGVPVLLWVALGAGAVAVLCIAVFLLSGRQSRRYSPRRGVHRHAPLVTPPRTNVLRHESHTPIIVKSARRGDGPSRIRKL</sequence>
<accession>A0A1Z2XN81</accession>
<keyword evidence="5" id="KW-1185">Reference proteome</keyword>
<reference evidence="3" key="1">
    <citation type="journal article" date="2017" name="Genome Announc.">
        <title>High-Quality Whole-Genome Sequences of the Oligo-Mouse-Microbiota Bacterial Community.</title>
        <authorList>
            <person name="Garzetti D."/>
            <person name="Brugiroux S."/>
            <person name="Bunk B."/>
            <person name="Pukall R."/>
            <person name="McCoy K.D."/>
            <person name="Macpherson A.J."/>
            <person name="Stecher B."/>
        </authorList>
    </citation>
    <scope>NUCLEOTIDE SEQUENCE</scope>
    <source>
        <strain evidence="3">KB18</strain>
    </source>
</reference>
<evidence type="ECO:0000313" key="5">
    <source>
        <dbReference type="Proteomes" id="UP000196710"/>
    </source>
</evidence>
<evidence type="ECO:0000313" key="6">
    <source>
        <dbReference type="Proteomes" id="UP000596035"/>
    </source>
</evidence>
<dbReference type="PANTHER" id="PTHR30373">
    <property type="entry name" value="UPF0603 PROTEIN YGCG"/>
    <property type="match status" value="1"/>
</dbReference>
<dbReference type="Proteomes" id="UP000596035">
    <property type="component" value="Chromosome"/>
</dbReference>
<dbReference type="Proteomes" id="UP000196710">
    <property type="component" value="Chromosome"/>
</dbReference>
<evidence type="ECO:0000313" key="3">
    <source>
        <dbReference type="EMBL" id="ASB39905.1"/>
    </source>
</evidence>
<dbReference type="PANTHER" id="PTHR30373:SF2">
    <property type="entry name" value="UPF0603 PROTEIN YGCG"/>
    <property type="match status" value="1"/>
</dbReference>